<gene>
    <name evidence="1" type="ORF">NDU88_007000</name>
</gene>
<organism evidence="1 2">
    <name type="scientific">Pleurodeles waltl</name>
    <name type="common">Iberian ribbed newt</name>
    <dbReference type="NCBI Taxonomy" id="8319"/>
    <lineage>
        <taxon>Eukaryota</taxon>
        <taxon>Metazoa</taxon>
        <taxon>Chordata</taxon>
        <taxon>Craniata</taxon>
        <taxon>Vertebrata</taxon>
        <taxon>Euteleostomi</taxon>
        <taxon>Amphibia</taxon>
        <taxon>Batrachia</taxon>
        <taxon>Caudata</taxon>
        <taxon>Salamandroidea</taxon>
        <taxon>Salamandridae</taxon>
        <taxon>Pleurodelinae</taxon>
        <taxon>Pleurodeles</taxon>
    </lineage>
</organism>
<evidence type="ECO:0000313" key="2">
    <source>
        <dbReference type="Proteomes" id="UP001066276"/>
    </source>
</evidence>
<proteinExistence type="predicted"/>
<dbReference type="EMBL" id="JANPWB010000014">
    <property type="protein sequence ID" value="KAJ1101938.1"/>
    <property type="molecule type" value="Genomic_DNA"/>
</dbReference>
<name>A0AAV7MLM3_PLEWA</name>
<comment type="caution">
    <text evidence="1">The sequence shown here is derived from an EMBL/GenBank/DDBJ whole genome shotgun (WGS) entry which is preliminary data.</text>
</comment>
<reference evidence="1" key="1">
    <citation type="journal article" date="2022" name="bioRxiv">
        <title>Sequencing and chromosome-scale assembly of the giantPleurodeles waltlgenome.</title>
        <authorList>
            <person name="Brown T."/>
            <person name="Elewa A."/>
            <person name="Iarovenko S."/>
            <person name="Subramanian E."/>
            <person name="Araus A.J."/>
            <person name="Petzold A."/>
            <person name="Susuki M."/>
            <person name="Suzuki K.-i.T."/>
            <person name="Hayashi T."/>
            <person name="Toyoda A."/>
            <person name="Oliveira C."/>
            <person name="Osipova E."/>
            <person name="Leigh N.D."/>
            <person name="Simon A."/>
            <person name="Yun M.H."/>
        </authorList>
    </citation>
    <scope>NUCLEOTIDE SEQUENCE</scope>
    <source>
        <strain evidence="1">20211129_DDA</strain>
        <tissue evidence="1">Liver</tissue>
    </source>
</reference>
<keyword evidence="2" id="KW-1185">Reference proteome</keyword>
<accession>A0AAV7MLM3</accession>
<dbReference type="Proteomes" id="UP001066276">
    <property type="component" value="Chromosome 10"/>
</dbReference>
<sequence length="223" mass="24708">MVGLSGSSSLRGMWKFGGRCNNGRCCQDESERGIKVKHSYPASSSFQWRQAREAIQAASVGRHACGNSHNTYPVCAASVKRLIVLGTEVEEDAKQASNGTVALTEINENVKSTEKRQIKVKQFAKTTMRSNKEDGYGEQDVLVSRNKNEKSELTCYRTGSRSHVGNSKACVAVNQLCFKCGKRDTGVQGKHWHKQYGADRMIEKSYVESDEDENVILMLSSES</sequence>
<dbReference type="AlphaFoldDB" id="A0AAV7MLM3"/>
<evidence type="ECO:0000313" key="1">
    <source>
        <dbReference type="EMBL" id="KAJ1101938.1"/>
    </source>
</evidence>
<protein>
    <submittedName>
        <fullName evidence="1">Uncharacterized protein</fullName>
    </submittedName>
</protein>